<dbReference type="GO" id="GO:0004553">
    <property type="term" value="F:hydrolase activity, hydrolyzing O-glycosyl compounds"/>
    <property type="evidence" value="ECO:0007669"/>
    <property type="project" value="InterPro"/>
</dbReference>
<dbReference type="Gene3D" id="3.20.20.80">
    <property type="entry name" value="Glycosidases"/>
    <property type="match status" value="1"/>
</dbReference>
<dbReference type="CDD" id="cd02855">
    <property type="entry name" value="E_set_GBE_prok_N"/>
    <property type="match status" value="1"/>
</dbReference>
<accession>F0GUR9</accession>
<evidence type="ECO:0000313" key="6">
    <source>
        <dbReference type="Proteomes" id="UP000005286"/>
    </source>
</evidence>
<dbReference type="SUPFAM" id="SSF51445">
    <property type="entry name" value="(Trans)glycosidases"/>
    <property type="match status" value="1"/>
</dbReference>
<dbReference type="RefSeq" id="WP_004834415.1">
    <property type="nucleotide sequence ID" value="NZ_AEXM01000012.1"/>
</dbReference>
<comment type="caution">
    <text evidence="5">The sequence shown here is derived from an EMBL/GenBank/DDBJ whole genome shotgun (WGS) entry which is preliminary data.</text>
</comment>
<dbReference type="AlphaFoldDB" id="F0GUR9"/>
<dbReference type="PANTHER" id="PTHR43651">
    <property type="entry name" value="1,4-ALPHA-GLUCAN-BRANCHING ENZYME"/>
    <property type="match status" value="1"/>
</dbReference>
<keyword evidence="2" id="KW-0808">Transferase</keyword>
<evidence type="ECO:0000256" key="1">
    <source>
        <dbReference type="ARBA" id="ARBA00002953"/>
    </source>
</evidence>
<keyword evidence="2" id="KW-0328">Glycosyltransferase</keyword>
<dbReference type="GO" id="GO:0003844">
    <property type="term" value="F:1,4-alpha-glucan branching enzyme activity"/>
    <property type="evidence" value="ECO:0007669"/>
    <property type="project" value="InterPro"/>
</dbReference>
<sequence length="551" mass="63738">MNTRDFLDGKSFDGYKFFGAHKKDKGYIFRVLAPNADKVSIIGDFNDWQKQSMRKYSTGVFSITIDEAKVGDTYQYVISIGDKEVKKIDPFAKSIIYDEKASQIVDDSYKYKYKSKKNLPNNILQVYLGTLFNNKEKTADEIYRDIIKHAKENSYTSILLMPINEYQNYKSLGYSSLSLFSFSKRYGDITSFRKFVDECHKEKLQVIAELDISEFDPDECGLSDFDGTDLYNYKYEDIHFNYYEQANFDISGPVSKSYIKSAVDYNLNDYNLDGIYFSSIENSIYWQGDVARGINKNWVDFIKEINDYIVSKGAVSLASFNGIYNMDLGFSCVFDFKSKTLINMLKDEPYKRDYYKNHITDLIKNSDSNGILGFSYVDSYQYEANLAMKIYSDDKKLDQLKTLFLFLFSLKSPKILFMGDDCGDLRTFSQYQIFNFYGKSDKIPGLNDFYRDISKLYLDTDILSHPLSKTELLDVEGYSLYAYKRTYKNKSYLVVVNFTDIDYQIESSFNLDELINTQDLSYSGSGNINGNISKGDTINIEAYSSAIFKIK</sequence>
<dbReference type="InterPro" id="IPR013783">
    <property type="entry name" value="Ig-like_fold"/>
</dbReference>
<evidence type="ECO:0000259" key="4">
    <source>
        <dbReference type="Pfam" id="PF02922"/>
    </source>
</evidence>
<dbReference type="Pfam" id="PF02806">
    <property type="entry name" value="Alpha-amylase_C"/>
    <property type="match status" value="1"/>
</dbReference>
<dbReference type="PATRIC" id="fig|879305.3.peg.551"/>
<dbReference type="GO" id="GO:0043169">
    <property type="term" value="F:cation binding"/>
    <property type="evidence" value="ECO:0007669"/>
    <property type="project" value="InterPro"/>
</dbReference>
<dbReference type="InterPro" id="IPR013780">
    <property type="entry name" value="Glyco_hydro_b"/>
</dbReference>
<dbReference type="InterPro" id="IPR017853">
    <property type="entry name" value="GH"/>
</dbReference>
<dbReference type="Pfam" id="PF02922">
    <property type="entry name" value="CBM_48"/>
    <property type="match status" value="1"/>
</dbReference>
<dbReference type="InterPro" id="IPR044143">
    <property type="entry name" value="GlgB_N_E_set_prok"/>
</dbReference>
<dbReference type="Proteomes" id="UP000005286">
    <property type="component" value="Unassembled WGS sequence"/>
</dbReference>
<dbReference type="Gene3D" id="2.60.40.10">
    <property type="entry name" value="Immunoglobulins"/>
    <property type="match status" value="1"/>
</dbReference>
<evidence type="ECO:0000259" key="3">
    <source>
        <dbReference type="Pfam" id="PF02806"/>
    </source>
</evidence>
<dbReference type="InterPro" id="IPR004193">
    <property type="entry name" value="Glyco_hydro_13_N"/>
</dbReference>
<dbReference type="STRING" id="879305.HMPREF9290_1493"/>
<keyword evidence="6" id="KW-1185">Reference proteome</keyword>
<dbReference type="CDD" id="cd11322">
    <property type="entry name" value="AmyAc_Glg_BE"/>
    <property type="match status" value="1"/>
</dbReference>
<dbReference type="PANTHER" id="PTHR43651:SF3">
    <property type="entry name" value="1,4-ALPHA-GLUCAN-BRANCHING ENZYME"/>
    <property type="match status" value="1"/>
</dbReference>
<proteinExistence type="predicted"/>
<dbReference type="eggNOG" id="COG0296">
    <property type="taxonomic scope" value="Bacteria"/>
</dbReference>
<feature type="domain" description="Alpha-amylase/branching enzyme C-terminal all beta" evidence="3">
    <location>
        <begin position="476"/>
        <end position="550"/>
    </location>
</feature>
<evidence type="ECO:0000313" key="5">
    <source>
        <dbReference type="EMBL" id="EGC82524.1"/>
    </source>
</evidence>
<feature type="domain" description="Glycoside hydrolase family 13 N-terminal" evidence="4">
    <location>
        <begin position="18"/>
        <end position="92"/>
    </location>
</feature>
<name>F0GUR9_9FIRM</name>
<organism evidence="5 6">
    <name type="scientific">Anaerococcus prevotii ACS-065-V-Col13</name>
    <dbReference type="NCBI Taxonomy" id="879305"/>
    <lineage>
        <taxon>Bacteria</taxon>
        <taxon>Bacillati</taxon>
        <taxon>Bacillota</taxon>
        <taxon>Tissierellia</taxon>
        <taxon>Tissierellales</taxon>
        <taxon>Peptoniphilaceae</taxon>
        <taxon>Anaerococcus</taxon>
    </lineage>
</organism>
<dbReference type="InterPro" id="IPR037439">
    <property type="entry name" value="Branching_enzy"/>
</dbReference>
<dbReference type="GO" id="GO:0005737">
    <property type="term" value="C:cytoplasm"/>
    <property type="evidence" value="ECO:0007669"/>
    <property type="project" value="TreeGrafter"/>
</dbReference>
<evidence type="ECO:0000256" key="2">
    <source>
        <dbReference type="ARBA" id="ARBA00022676"/>
    </source>
</evidence>
<dbReference type="InterPro" id="IPR006048">
    <property type="entry name" value="A-amylase/branching_C"/>
</dbReference>
<comment type="function">
    <text evidence="1">Catalyzes the formation of the alpha-1,6-glucosidic linkages in glycogen by scission of a 1,4-alpha-linked oligosaccharide from growing alpha-1,4-glucan chains and the subsequent attachment of the oligosaccharide to the alpha-1,6 position.</text>
</comment>
<dbReference type="Gene3D" id="2.60.40.1180">
    <property type="entry name" value="Golgi alpha-mannosidase II"/>
    <property type="match status" value="1"/>
</dbReference>
<dbReference type="GO" id="GO:0005978">
    <property type="term" value="P:glycogen biosynthetic process"/>
    <property type="evidence" value="ECO:0007669"/>
    <property type="project" value="InterPro"/>
</dbReference>
<reference evidence="5 6" key="1">
    <citation type="submission" date="2011-01" db="EMBL/GenBank/DDBJ databases">
        <authorList>
            <person name="Durkin A.S."/>
            <person name="Madupu R."/>
            <person name="Torralba M."/>
            <person name="Gillis M."/>
            <person name="Methe B."/>
            <person name="Sutton G."/>
            <person name="Nelson K.E."/>
        </authorList>
    </citation>
    <scope>NUCLEOTIDE SEQUENCE [LARGE SCALE GENOMIC DNA]</scope>
    <source>
        <strain evidence="5 6">ACS-065-V-Col13</strain>
    </source>
</reference>
<gene>
    <name evidence="5" type="ORF">HMPREF9290_1493</name>
</gene>
<protein>
    <submittedName>
        <fullName evidence="5">Alpha amylase, catalytic domain protein</fullName>
    </submittedName>
</protein>
<dbReference type="EMBL" id="AEXM01000012">
    <property type="protein sequence ID" value="EGC82524.1"/>
    <property type="molecule type" value="Genomic_DNA"/>
</dbReference>
<dbReference type="InterPro" id="IPR014756">
    <property type="entry name" value="Ig_E-set"/>
</dbReference>
<dbReference type="SUPFAM" id="SSF81296">
    <property type="entry name" value="E set domains"/>
    <property type="match status" value="1"/>
</dbReference>
<dbReference type="PIRSF" id="PIRSF000463">
    <property type="entry name" value="GlgB"/>
    <property type="match status" value="1"/>
</dbReference>
<dbReference type="SUPFAM" id="SSF51011">
    <property type="entry name" value="Glycosyl hydrolase domain"/>
    <property type="match status" value="1"/>
</dbReference>